<dbReference type="Proteomes" id="UP001457282">
    <property type="component" value="Unassembled WGS sequence"/>
</dbReference>
<name>A0AAW1YQJ1_RUBAR</name>
<comment type="caution">
    <text evidence="1">The sequence shown here is derived from an EMBL/GenBank/DDBJ whole genome shotgun (WGS) entry which is preliminary data.</text>
</comment>
<dbReference type="AlphaFoldDB" id="A0AAW1YQJ1"/>
<dbReference type="PANTHER" id="PTHR33018:SF31">
    <property type="entry name" value="TRANSPOSASE, PTTA_EN_SPM, PLANT"/>
    <property type="match status" value="1"/>
</dbReference>
<gene>
    <name evidence="1" type="ORF">M0R45_006483</name>
</gene>
<proteinExistence type="predicted"/>
<evidence type="ECO:0000313" key="1">
    <source>
        <dbReference type="EMBL" id="KAK9951021.1"/>
    </source>
</evidence>
<sequence>MPEEEIDRATLWIKGCQTKEGTCKDFWVKETANKILCVLYMSHEFNEAFKEKEQKGDLTISGANDVLTLALGTPEYNGRVREVGGYVQPSEYVNLSKCRNQSINETVRLSVRQILDEERDKIEVENL</sequence>
<accession>A0AAW1YQJ1</accession>
<dbReference type="EMBL" id="JBEDUW010000001">
    <property type="protein sequence ID" value="KAK9951021.1"/>
    <property type="molecule type" value="Genomic_DNA"/>
</dbReference>
<dbReference type="PANTHER" id="PTHR33018">
    <property type="entry name" value="OS10G0338966 PROTEIN-RELATED"/>
    <property type="match status" value="1"/>
</dbReference>
<reference evidence="1 2" key="1">
    <citation type="journal article" date="2023" name="G3 (Bethesda)">
        <title>A chromosome-length genome assembly and annotation of blackberry (Rubus argutus, cv. 'Hillquist').</title>
        <authorList>
            <person name="Bruna T."/>
            <person name="Aryal R."/>
            <person name="Dudchenko O."/>
            <person name="Sargent D.J."/>
            <person name="Mead D."/>
            <person name="Buti M."/>
            <person name="Cavallini A."/>
            <person name="Hytonen T."/>
            <person name="Andres J."/>
            <person name="Pham M."/>
            <person name="Weisz D."/>
            <person name="Mascagni F."/>
            <person name="Usai G."/>
            <person name="Natali L."/>
            <person name="Bassil N."/>
            <person name="Fernandez G.E."/>
            <person name="Lomsadze A."/>
            <person name="Armour M."/>
            <person name="Olukolu B."/>
            <person name="Poorten T."/>
            <person name="Britton C."/>
            <person name="Davik J."/>
            <person name="Ashrafi H."/>
            <person name="Aiden E.L."/>
            <person name="Borodovsky M."/>
            <person name="Worthington M."/>
        </authorList>
    </citation>
    <scope>NUCLEOTIDE SEQUENCE [LARGE SCALE GENOMIC DNA]</scope>
    <source>
        <strain evidence="1">PI 553951</strain>
    </source>
</reference>
<keyword evidence="2" id="KW-1185">Reference proteome</keyword>
<protein>
    <submittedName>
        <fullName evidence="1">Uncharacterized protein</fullName>
    </submittedName>
</protein>
<organism evidence="1 2">
    <name type="scientific">Rubus argutus</name>
    <name type="common">Southern blackberry</name>
    <dbReference type="NCBI Taxonomy" id="59490"/>
    <lineage>
        <taxon>Eukaryota</taxon>
        <taxon>Viridiplantae</taxon>
        <taxon>Streptophyta</taxon>
        <taxon>Embryophyta</taxon>
        <taxon>Tracheophyta</taxon>
        <taxon>Spermatophyta</taxon>
        <taxon>Magnoliopsida</taxon>
        <taxon>eudicotyledons</taxon>
        <taxon>Gunneridae</taxon>
        <taxon>Pentapetalae</taxon>
        <taxon>rosids</taxon>
        <taxon>fabids</taxon>
        <taxon>Rosales</taxon>
        <taxon>Rosaceae</taxon>
        <taxon>Rosoideae</taxon>
        <taxon>Rosoideae incertae sedis</taxon>
        <taxon>Rubus</taxon>
    </lineage>
</organism>
<evidence type="ECO:0000313" key="2">
    <source>
        <dbReference type="Proteomes" id="UP001457282"/>
    </source>
</evidence>